<evidence type="ECO:0000259" key="2">
    <source>
        <dbReference type="Pfam" id="PF21880"/>
    </source>
</evidence>
<feature type="domain" description="DUF6916" evidence="2">
    <location>
        <begin position="112"/>
        <end position="192"/>
    </location>
</feature>
<name>A0A506Y745_9MICO</name>
<dbReference type="PROSITE" id="PS51318">
    <property type="entry name" value="TAT"/>
    <property type="match status" value="1"/>
</dbReference>
<dbReference type="EMBL" id="VHQG01000001">
    <property type="protein sequence ID" value="TPW77673.1"/>
    <property type="molecule type" value="Genomic_DNA"/>
</dbReference>
<reference evidence="3 4" key="1">
    <citation type="submission" date="2019-06" db="EMBL/GenBank/DDBJ databases">
        <authorList>
            <person name="Li F."/>
        </authorList>
    </citation>
    <scope>NUCLEOTIDE SEQUENCE [LARGE SCALE GENOMIC DNA]</scope>
    <source>
        <strain evidence="3 4">10F1D-1</strain>
    </source>
</reference>
<feature type="compositionally biased region" description="Basic and acidic residues" evidence="1">
    <location>
        <begin position="1"/>
        <end position="10"/>
    </location>
</feature>
<accession>A0A506Y745</accession>
<dbReference type="Proteomes" id="UP000316252">
    <property type="component" value="Unassembled WGS sequence"/>
</dbReference>
<dbReference type="InterPro" id="IPR006311">
    <property type="entry name" value="TAT_signal"/>
</dbReference>
<comment type="caution">
    <text evidence="3">The sequence shown here is derived from an EMBL/GenBank/DDBJ whole genome shotgun (WGS) entry which is preliminary data.</text>
</comment>
<protein>
    <recommendedName>
        <fullName evidence="2">DUF6916 domain-containing protein</fullName>
    </recommendedName>
</protein>
<organism evidence="3 4">
    <name type="scientific">Schumannella soli</name>
    <dbReference type="NCBI Taxonomy" id="2590779"/>
    <lineage>
        <taxon>Bacteria</taxon>
        <taxon>Bacillati</taxon>
        <taxon>Actinomycetota</taxon>
        <taxon>Actinomycetes</taxon>
        <taxon>Micrococcales</taxon>
        <taxon>Microbacteriaceae</taxon>
        <taxon>Schumannella</taxon>
    </lineage>
</organism>
<proteinExistence type="predicted"/>
<sequence>MPHPRHPDARRPHHGPARRIHPTAQPPSADAATASGASMQLTRRTAVVSAGAAALAAVGAAAAAGAAQAAPATATATATAPASTAGGSGAGAARAAAPTTAAALVELRAAVRSDFAPLVGQALTASAPDGRTGSLVLDAIADVAGAATGDENRFTLLFHAPDDFAEGIWQLGHDGVPTSDFLLTPIGPAGDRRAQALVNRI</sequence>
<feature type="region of interest" description="Disordered" evidence="1">
    <location>
        <begin position="1"/>
        <end position="37"/>
    </location>
</feature>
<dbReference type="InterPro" id="IPR054209">
    <property type="entry name" value="DUF6916"/>
</dbReference>
<evidence type="ECO:0000313" key="4">
    <source>
        <dbReference type="Proteomes" id="UP000316252"/>
    </source>
</evidence>
<evidence type="ECO:0000256" key="1">
    <source>
        <dbReference type="SAM" id="MobiDB-lite"/>
    </source>
</evidence>
<dbReference type="Pfam" id="PF21880">
    <property type="entry name" value="DUF6916"/>
    <property type="match status" value="1"/>
</dbReference>
<keyword evidence="4" id="KW-1185">Reference proteome</keyword>
<dbReference type="AlphaFoldDB" id="A0A506Y745"/>
<feature type="compositionally biased region" description="Basic residues" evidence="1">
    <location>
        <begin position="11"/>
        <end position="21"/>
    </location>
</feature>
<gene>
    <name evidence="3" type="ORF">FJ657_03170</name>
</gene>
<evidence type="ECO:0000313" key="3">
    <source>
        <dbReference type="EMBL" id="TPW77673.1"/>
    </source>
</evidence>